<dbReference type="SUPFAM" id="SSF58104">
    <property type="entry name" value="Methyl-accepting chemotaxis protein (MCP) signaling domain"/>
    <property type="match status" value="1"/>
</dbReference>
<feature type="transmembrane region" description="Helical" evidence="8">
    <location>
        <begin position="366"/>
        <end position="383"/>
    </location>
</feature>
<gene>
    <name evidence="10" type="ORF">PBLR_13866</name>
</gene>
<comment type="similarity">
    <text evidence="2">Belongs to the resistance-nodulation-cell division (RND) (TC 2.A.6) family. MmpL subfamily.</text>
</comment>
<feature type="transmembrane region" description="Helical" evidence="8">
    <location>
        <begin position="931"/>
        <end position="952"/>
    </location>
</feature>
<dbReference type="PANTHER" id="PTHR33406:SF6">
    <property type="entry name" value="MEMBRANE PROTEIN YDGH-RELATED"/>
    <property type="match status" value="1"/>
</dbReference>
<feature type="transmembrane region" description="Helical" evidence="8">
    <location>
        <begin position="237"/>
        <end position="256"/>
    </location>
</feature>
<evidence type="ECO:0000256" key="2">
    <source>
        <dbReference type="ARBA" id="ARBA00010157"/>
    </source>
</evidence>
<dbReference type="PANTHER" id="PTHR33406">
    <property type="entry name" value="MEMBRANE PROTEIN MJ1562-RELATED"/>
    <property type="match status" value="1"/>
</dbReference>
<dbReference type="Gene3D" id="1.20.1640.10">
    <property type="entry name" value="Multidrug efflux transporter AcrB transmembrane domain"/>
    <property type="match status" value="2"/>
</dbReference>
<keyword evidence="3" id="KW-1003">Cell membrane</keyword>
<dbReference type="SUPFAM" id="SSF82866">
    <property type="entry name" value="Multidrug efflux transporter AcrB transmembrane domain"/>
    <property type="match status" value="2"/>
</dbReference>
<keyword evidence="5 8" id="KW-1133">Transmembrane helix</keyword>
<evidence type="ECO:0000313" key="11">
    <source>
        <dbReference type="Proteomes" id="UP000304148"/>
    </source>
</evidence>
<accession>A0A383RG45</accession>
<evidence type="ECO:0000256" key="5">
    <source>
        <dbReference type="ARBA" id="ARBA00022989"/>
    </source>
</evidence>
<comment type="subcellular location">
    <subcellularLocation>
        <location evidence="1">Cell membrane</location>
        <topology evidence="1">Multi-pass membrane protein</topology>
    </subcellularLocation>
</comment>
<feature type="domain" description="SSD" evidence="9">
    <location>
        <begin position="901"/>
        <end position="1028"/>
    </location>
</feature>
<keyword evidence="7" id="KW-0175">Coiled coil</keyword>
<feature type="coiled-coil region" evidence="7">
    <location>
        <begin position="559"/>
        <end position="621"/>
    </location>
</feature>
<feature type="transmembrane region" description="Helical" evidence="8">
    <location>
        <begin position="183"/>
        <end position="200"/>
    </location>
</feature>
<evidence type="ECO:0000256" key="7">
    <source>
        <dbReference type="SAM" id="Coils"/>
    </source>
</evidence>
<dbReference type="AlphaFoldDB" id="A0A383RG45"/>
<dbReference type="EMBL" id="LS992241">
    <property type="protein sequence ID" value="SYX85444.1"/>
    <property type="molecule type" value="Genomic_DNA"/>
</dbReference>
<feature type="transmembrane region" description="Helical" evidence="8">
    <location>
        <begin position="999"/>
        <end position="1023"/>
    </location>
</feature>
<dbReference type="Proteomes" id="UP000304148">
    <property type="component" value="Chromosome"/>
</dbReference>
<feature type="transmembrane region" description="Helical" evidence="8">
    <location>
        <begin position="973"/>
        <end position="993"/>
    </location>
</feature>
<dbReference type="PROSITE" id="PS50156">
    <property type="entry name" value="SSD"/>
    <property type="match status" value="2"/>
</dbReference>
<proteinExistence type="inferred from homology"/>
<organism evidence="10 11">
    <name type="scientific">Paenibacillus alvei</name>
    <name type="common">Bacillus alvei</name>
    <dbReference type="NCBI Taxonomy" id="44250"/>
    <lineage>
        <taxon>Bacteria</taxon>
        <taxon>Bacillati</taxon>
        <taxon>Bacillota</taxon>
        <taxon>Bacilli</taxon>
        <taxon>Bacillales</taxon>
        <taxon>Paenibacillaceae</taxon>
        <taxon>Paenibacillus</taxon>
    </lineage>
</organism>
<evidence type="ECO:0000256" key="3">
    <source>
        <dbReference type="ARBA" id="ARBA00022475"/>
    </source>
</evidence>
<dbReference type="RefSeq" id="WP_138187184.1">
    <property type="nucleotide sequence ID" value="NZ_LS992241.1"/>
</dbReference>
<dbReference type="Pfam" id="PF03176">
    <property type="entry name" value="MMPL"/>
    <property type="match status" value="2"/>
</dbReference>
<dbReference type="GO" id="GO:0005886">
    <property type="term" value="C:plasma membrane"/>
    <property type="evidence" value="ECO:0007669"/>
    <property type="project" value="UniProtKB-SubCell"/>
</dbReference>
<evidence type="ECO:0000259" key="9">
    <source>
        <dbReference type="PROSITE" id="PS50156"/>
    </source>
</evidence>
<evidence type="ECO:0000256" key="4">
    <source>
        <dbReference type="ARBA" id="ARBA00022692"/>
    </source>
</evidence>
<dbReference type="InterPro" id="IPR000731">
    <property type="entry name" value="SSD"/>
</dbReference>
<feature type="transmembrane region" description="Helical" evidence="8">
    <location>
        <begin position="872"/>
        <end position="891"/>
    </location>
</feature>
<feature type="transmembrane region" description="Helical" evidence="8">
    <location>
        <begin position="284"/>
        <end position="303"/>
    </location>
</feature>
<name>A0A383RG45_PAEAL</name>
<keyword evidence="4 8" id="KW-0812">Transmembrane</keyword>
<dbReference type="Gene3D" id="1.10.287.950">
    <property type="entry name" value="Methyl-accepting chemotaxis protein"/>
    <property type="match status" value="2"/>
</dbReference>
<protein>
    <recommendedName>
        <fullName evidence="9">SSD domain-containing protein</fullName>
    </recommendedName>
</protein>
<dbReference type="InterPro" id="IPR050545">
    <property type="entry name" value="Mycobact_MmpL"/>
</dbReference>
<dbReference type="InterPro" id="IPR004869">
    <property type="entry name" value="MMPL_dom"/>
</dbReference>
<dbReference type="InterPro" id="IPR023908">
    <property type="entry name" value="xxxLxxG_rpt"/>
</dbReference>
<feature type="transmembrane region" description="Helical" evidence="8">
    <location>
        <begin position="309"/>
        <end position="334"/>
    </location>
</feature>
<evidence type="ECO:0000256" key="8">
    <source>
        <dbReference type="SAM" id="Phobius"/>
    </source>
</evidence>
<feature type="domain" description="SSD" evidence="9">
    <location>
        <begin position="203"/>
        <end position="336"/>
    </location>
</feature>
<sequence>MKTILKARWAVMTVWIAVAVILAIAAPSLSELVKEHGTIGVPDGYSSAEAIRIMDEVSNAKGNVHETSMALVFHNPNGMTDKDTKDIQQAIQQLNQNKNSLHIVSMLEPYGQTELKAKLISKDNKTVLTSLLVSTETANPVEIRDQINKELASTSVEHYITGQKLIENDQLVSSQEGLKKSELITVVFILAILFFVFRSIVAAFIPLLTVGLSYIISQSIVAFLVESTQFPLSTFTQIFMVAVLFGIGTDYCILLLSRYKEELAKHDDLWDAIAATYRTAGKTVLFSGIAVLVGFSVIGFSEFNLYRSAVAVAIGIAIMLLALVTVVPFFMAVLGKKLFWPAKKSIEHKESRSWGAIGSFSLRRPLAAMLVVAAVTVPFLISYKGEVSFNSLEEIGDKYDSVKAFNIIADSFEPGESMPTQVVIKSSSPLQVGEYMAVAEKMSRELIKVDGVSGVRSLSRPAGDEIKDFQITEQVKTLDSGLSKGNDGLSKIKDGLSEASNELSKNEPKLKEAASGAAQLTAGTEELKSGIKQLNDGLGRIESGIRDGSAGAGQLQQGLKKAKESAQKLAQAHQKLLDTYKQIGQGLTEITSGVGQMNTQFSELTKSLQSLTGRFASLEERFPDLLKDADYMTIRGTVTAAGQGAAQLSGALGQMQSTLAKVNGGMAQANQGYEQATTGQKALASGFDQLIAGISQLESGLKQAANGQGQIISKVPGIITGLDKLQAGQKQIGDGFSQLSDQIGKLTTGLKDGADGLTQVSDGLNSAQGYLQTVSTAPDKELGGWFVPDEVLSNDAFRKALDMYLSEDRSVMTLDVIFADNPYGTPAIDRIDAVKAAVDRSVKGTSLEKATIAVGGVSSTFADLKQMSGEDYMRTVTYMIIGILLILIVLFRSIIMPLYIVASLLLTFFTSMGITEVIFTKMLDYSGVTWAAPFFGFVMLMALGVDYSIFLMERFNENKHLDVKDAILYAMKNMGTVIISAVIILGGTFASFYPSGVLSMMQIATVVLSGLTLYTFLILPFFVPVMVKTFGSANWWPFFHKQQDEKAKQQVSA</sequence>
<reference evidence="11" key="1">
    <citation type="submission" date="2018-08" db="EMBL/GenBank/DDBJ databases">
        <authorList>
            <person name="Chevrot R."/>
        </authorList>
    </citation>
    <scope>NUCLEOTIDE SEQUENCE [LARGE SCALE GENOMIC DNA]</scope>
</reference>
<feature type="transmembrane region" description="Helical" evidence="8">
    <location>
        <begin position="898"/>
        <end position="919"/>
    </location>
</feature>
<evidence type="ECO:0000256" key="6">
    <source>
        <dbReference type="ARBA" id="ARBA00023136"/>
    </source>
</evidence>
<feature type="transmembrane region" description="Helical" evidence="8">
    <location>
        <begin position="207"/>
        <end position="225"/>
    </location>
</feature>
<evidence type="ECO:0000256" key="1">
    <source>
        <dbReference type="ARBA" id="ARBA00004651"/>
    </source>
</evidence>
<evidence type="ECO:0000313" key="10">
    <source>
        <dbReference type="EMBL" id="SYX85444.1"/>
    </source>
</evidence>
<dbReference type="NCBIfam" id="TIGR03057">
    <property type="entry name" value="xxxLxxG_by_4"/>
    <property type="match status" value="1"/>
</dbReference>
<keyword evidence="6 8" id="KW-0472">Membrane</keyword>